<organism evidence="1 2">
    <name type="scientific">Uliginosibacterium flavum</name>
    <dbReference type="NCBI Taxonomy" id="1396831"/>
    <lineage>
        <taxon>Bacteria</taxon>
        <taxon>Pseudomonadati</taxon>
        <taxon>Pseudomonadota</taxon>
        <taxon>Betaproteobacteria</taxon>
        <taxon>Rhodocyclales</taxon>
        <taxon>Zoogloeaceae</taxon>
        <taxon>Uliginosibacterium</taxon>
    </lineage>
</organism>
<reference evidence="1 2" key="1">
    <citation type="submission" date="2024-07" db="EMBL/GenBank/DDBJ databases">
        <title>Uliginosibacterium flavum JJ3220;KACC:17644.</title>
        <authorList>
            <person name="Kim M.K."/>
        </authorList>
    </citation>
    <scope>NUCLEOTIDE SEQUENCE [LARGE SCALE GENOMIC DNA]</scope>
    <source>
        <strain evidence="1 2">KACC:17644</strain>
    </source>
</reference>
<accession>A0ABV2TMT4</accession>
<dbReference type="Proteomes" id="UP001549691">
    <property type="component" value="Unassembled WGS sequence"/>
</dbReference>
<comment type="caution">
    <text evidence="1">The sequence shown here is derived from an EMBL/GenBank/DDBJ whole genome shotgun (WGS) entry which is preliminary data.</text>
</comment>
<dbReference type="EMBL" id="JBEWZI010000009">
    <property type="protein sequence ID" value="MET7014473.1"/>
    <property type="molecule type" value="Genomic_DNA"/>
</dbReference>
<proteinExistence type="predicted"/>
<gene>
    <name evidence="1" type="ORF">ABXR19_09755</name>
</gene>
<evidence type="ECO:0000313" key="2">
    <source>
        <dbReference type="Proteomes" id="UP001549691"/>
    </source>
</evidence>
<keyword evidence="2" id="KW-1185">Reference proteome</keyword>
<name>A0ABV2TMT4_9RHOO</name>
<dbReference type="RefSeq" id="WP_354600935.1">
    <property type="nucleotide sequence ID" value="NZ_JBEWZI010000009.1"/>
</dbReference>
<protein>
    <submittedName>
        <fullName evidence="1">Uncharacterized protein</fullName>
    </submittedName>
</protein>
<sequence>MTAFNRLPTRMKTKFRPHASLHLLGERATRPVEPRCGTLAALLLLAGKGPLRRRALPTHRITTHSGVSNYGFQVKKKNGSTREPFFYRRGTVFKRQLLP</sequence>
<evidence type="ECO:0000313" key="1">
    <source>
        <dbReference type="EMBL" id="MET7014473.1"/>
    </source>
</evidence>